<dbReference type="InterPro" id="IPR005872">
    <property type="entry name" value="SUI1_arc_bac"/>
</dbReference>
<evidence type="ECO:0000256" key="1">
    <source>
        <dbReference type="ARBA" id="ARBA00022845"/>
    </source>
</evidence>
<protein>
    <recommendedName>
        <fullName evidence="3">SUI1 domain-containing protein</fullName>
    </recommendedName>
</protein>
<dbReference type="GO" id="GO:0003743">
    <property type="term" value="F:translation initiation factor activity"/>
    <property type="evidence" value="ECO:0007669"/>
    <property type="project" value="InterPro"/>
</dbReference>
<dbReference type="CDD" id="cd11567">
    <property type="entry name" value="YciH_like"/>
    <property type="match status" value="1"/>
</dbReference>
<dbReference type="GO" id="GO:0006417">
    <property type="term" value="P:regulation of translation"/>
    <property type="evidence" value="ECO:0007669"/>
    <property type="project" value="UniProtKB-KW"/>
</dbReference>
<dbReference type="AlphaFoldDB" id="A0A381URS1"/>
<dbReference type="PROSITE" id="PS50296">
    <property type="entry name" value="SUI1"/>
    <property type="match status" value="1"/>
</dbReference>
<organism evidence="4">
    <name type="scientific">marine metagenome</name>
    <dbReference type="NCBI Taxonomy" id="408172"/>
    <lineage>
        <taxon>unclassified sequences</taxon>
        <taxon>metagenomes</taxon>
        <taxon>ecological metagenomes</taxon>
    </lineage>
</organism>
<evidence type="ECO:0000313" key="4">
    <source>
        <dbReference type="EMBL" id="SVA30846.1"/>
    </source>
</evidence>
<dbReference type="InterPro" id="IPR001950">
    <property type="entry name" value="SUI1"/>
</dbReference>
<gene>
    <name evidence="4" type="ORF">METZ01_LOCUS83700</name>
</gene>
<keyword evidence="1" id="KW-0810">Translation regulation</keyword>
<dbReference type="InterPro" id="IPR036877">
    <property type="entry name" value="SUI1_dom_sf"/>
</dbReference>
<accession>A0A381URS1</accession>
<feature type="non-terminal residue" evidence="4">
    <location>
        <position position="1"/>
    </location>
</feature>
<keyword evidence="2" id="KW-0648">Protein biosynthesis</keyword>
<dbReference type="Gene3D" id="3.30.780.10">
    <property type="entry name" value="SUI1-like domain"/>
    <property type="match status" value="1"/>
</dbReference>
<sequence>IRGYVGNTQNFNELARELKKSCGVGGSVKNDEILIQGNVREKVLSILTEKGYSAKLSGG</sequence>
<name>A0A381URS1_9ZZZZ</name>
<proteinExistence type="predicted"/>
<evidence type="ECO:0000259" key="3">
    <source>
        <dbReference type="PROSITE" id="PS50296"/>
    </source>
</evidence>
<dbReference type="SUPFAM" id="SSF55159">
    <property type="entry name" value="eIF1-like"/>
    <property type="match status" value="1"/>
</dbReference>
<dbReference type="Pfam" id="PF01253">
    <property type="entry name" value="SUI1"/>
    <property type="match status" value="1"/>
</dbReference>
<evidence type="ECO:0000256" key="2">
    <source>
        <dbReference type="ARBA" id="ARBA00022917"/>
    </source>
</evidence>
<reference evidence="4" key="1">
    <citation type="submission" date="2018-05" db="EMBL/GenBank/DDBJ databases">
        <authorList>
            <person name="Lanie J.A."/>
            <person name="Ng W.-L."/>
            <person name="Kazmierczak K.M."/>
            <person name="Andrzejewski T.M."/>
            <person name="Davidsen T.M."/>
            <person name="Wayne K.J."/>
            <person name="Tettelin H."/>
            <person name="Glass J.I."/>
            <person name="Rusch D."/>
            <person name="Podicherti R."/>
            <person name="Tsui H.-C.T."/>
            <person name="Winkler M.E."/>
        </authorList>
    </citation>
    <scope>NUCLEOTIDE SEQUENCE</scope>
</reference>
<dbReference type="EMBL" id="UINC01006995">
    <property type="protein sequence ID" value="SVA30846.1"/>
    <property type="molecule type" value="Genomic_DNA"/>
</dbReference>
<feature type="domain" description="SUI1" evidence="3">
    <location>
        <begin position="1"/>
        <end position="51"/>
    </location>
</feature>